<dbReference type="AlphaFoldDB" id="A0A0A9BA99"/>
<name>A0A0A9BA99_ARUDO</name>
<accession>A0A0A9BA99</accession>
<dbReference type="EMBL" id="GBRH01237629">
    <property type="protein sequence ID" value="JAD60266.1"/>
    <property type="molecule type" value="Transcribed_RNA"/>
</dbReference>
<protein>
    <submittedName>
        <fullName evidence="1">DNA primase, putative</fullName>
    </submittedName>
</protein>
<evidence type="ECO:0000313" key="1">
    <source>
        <dbReference type="EMBL" id="JAD60266.1"/>
    </source>
</evidence>
<sequence>MSRLTLWTSTPRTSNCKKPLVPCRKGSTWITSGSTMESSSHTVISSSGFPMEMMESTLDVISHMLAVGSFRLHWRMTSTCASSPLTVLPKWRVLSRRSALSRLILDLSTA</sequence>
<reference evidence="1" key="1">
    <citation type="submission" date="2014-09" db="EMBL/GenBank/DDBJ databases">
        <authorList>
            <person name="Magalhaes I.L.F."/>
            <person name="Oliveira U."/>
            <person name="Santos F.R."/>
            <person name="Vidigal T.H.D.A."/>
            <person name="Brescovit A.D."/>
            <person name="Santos A.J."/>
        </authorList>
    </citation>
    <scope>NUCLEOTIDE SEQUENCE</scope>
    <source>
        <tissue evidence="1">Shoot tissue taken approximately 20 cm above the soil surface</tissue>
    </source>
</reference>
<reference evidence="1" key="2">
    <citation type="journal article" date="2015" name="Data Brief">
        <title>Shoot transcriptome of the giant reed, Arundo donax.</title>
        <authorList>
            <person name="Barrero R.A."/>
            <person name="Guerrero F.D."/>
            <person name="Moolhuijzen P."/>
            <person name="Goolsby J.A."/>
            <person name="Tidwell J."/>
            <person name="Bellgard S.E."/>
            <person name="Bellgard M.I."/>
        </authorList>
    </citation>
    <scope>NUCLEOTIDE SEQUENCE</scope>
    <source>
        <tissue evidence="1">Shoot tissue taken approximately 20 cm above the soil surface</tissue>
    </source>
</reference>
<proteinExistence type="predicted"/>
<organism evidence="1">
    <name type="scientific">Arundo donax</name>
    <name type="common">Giant reed</name>
    <name type="synonym">Donax arundinaceus</name>
    <dbReference type="NCBI Taxonomy" id="35708"/>
    <lineage>
        <taxon>Eukaryota</taxon>
        <taxon>Viridiplantae</taxon>
        <taxon>Streptophyta</taxon>
        <taxon>Embryophyta</taxon>
        <taxon>Tracheophyta</taxon>
        <taxon>Spermatophyta</taxon>
        <taxon>Magnoliopsida</taxon>
        <taxon>Liliopsida</taxon>
        <taxon>Poales</taxon>
        <taxon>Poaceae</taxon>
        <taxon>PACMAD clade</taxon>
        <taxon>Arundinoideae</taxon>
        <taxon>Arundineae</taxon>
        <taxon>Arundo</taxon>
    </lineage>
</organism>